<dbReference type="InterPro" id="IPR024195">
    <property type="entry name" value="NUDIX_hydrolase_YfcD_pred"/>
</dbReference>
<evidence type="ECO:0000313" key="7">
    <source>
        <dbReference type="EMBL" id="MDC5696800.1"/>
    </source>
</evidence>
<sequence>MTGVPDERVAVYDPEGAVVGAAPRSVVRRENLWHAASSIVVRQGAGRIYVHRRTETKDLFPGLLDVAAGGVVLAGEDPAAGAVRELEEELGIRVPDGGGSLVPLGAVPYAARHTRYHAHRFVVQWSGPVRWQPEEVAWGEWVPLAEVVGRIDREPDAFVPDSLAVWREQLHEWIGLPPQATGRAPS</sequence>
<keyword evidence="8" id="KW-1185">Reference proteome</keyword>
<gene>
    <name evidence="7" type="ORF">OO014_05980</name>
</gene>
<protein>
    <submittedName>
        <fullName evidence="7">NUDIX domain-containing protein</fullName>
    </submittedName>
</protein>
<dbReference type="Proteomes" id="UP001150259">
    <property type="component" value="Unassembled WGS sequence"/>
</dbReference>
<keyword evidence="5" id="KW-0460">Magnesium</keyword>
<keyword evidence="3" id="KW-0479">Metal-binding</keyword>
<dbReference type="PROSITE" id="PS00893">
    <property type="entry name" value="NUDIX_BOX"/>
    <property type="match status" value="1"/>
</dbReference>
<dbReference type="Pfam" id="PF00293">
    <property type="entry name" value="NUDIX"/>
    <property type="match status" value="1"/>
</dbReference>
<feature type="domain" description="Nudix hydrolase" evidence="6">
    <location>
        <begin position="32"/>
        <end position="164"/>
    </location>
</feature>
<dbReference type="EMBL" id="JAPFQL010000018">
    <property type="protein sequence ID" value="MDC5696800.1"/>
    <property type="molecule type" value="Genomic_DNA"/>
</dbReference>
<comment type="caution">
    <text evidence="7">The sequence shown here is derived from an EMBL/GenBank/DDBJ whole genome shotgun (WGS) entry which is preliminary data.</text>
</comment>
<dbReference type="Gene3D" id="3.90.79.10">
    <property type="entry name" value="Nucleoside Triphosphate Pyrophosphohydrolase"/>
    <property type="match status" value="1"/>
</dbReference>
<name>A0ABT5GEV1_9MICO</name>
<keyword evidence="4" id="KW-0378">Hydrolase</keyword>
<dbReference type="PROSITE" id="PS51462">
    <property type="entry name" value="NUDIX"/>
    <property type="match status" value="1"/>
</dbReference>
<reference evidence="7 8" key="1">
    <citation type="submission" date="2022-11" db="EMBL/GenBank/DDBJ databases">
        <title>Anaerobic phenanthrene biodegradation by a DNRA strain PheN6.</title>
        <authorList>
            <person name="Zhang Z."/>
        </authorList>
    </citation>
    <scope>NUCLEOTIDE SEQUENCE [LARGE SCALE GENOMIC DNA]</scope>
    <source>
        <strain evidence="7 8">PheN6</strain>
    </source>
</reference>
<dbReference type="PIRSF" id="PIRSF017340">
    <property type="entry name" value="Nudix_hydro"/>
    <property type="match status" value="1"/>
</dbReference>
<evidence type="ECO:0000256" key="5">
    <source>
        <dbReference type="ARBA" id="ARBA00022842"/>
    </source>
</evidence>
<organism evidence="7 8">
    <name type="scientific">Intrasporangium calvum</name>
    <dbReference type="NCBI Taxonomy" id="53358"/>
    <lineage>
        <taxon>Bacteria</taxon>
        <taxon>Bacillati</taxon>
        <taxon>Actinomycetota</taxon>
        <taxon>Actinomycetes</taxon>
        <taxon>Micrococcales</taxon>
        <taxon>Intrasporangiaceae</taxon>
        <taxon>Intrasporangium</taxon>
    </lineage>
</organism>
<evidence type="ECO:0000256" key="2">
    <source>
        <dbReference type="ARBA" id="ARBA00005582"/>
    </source>
</evidence>
<dbReference type="SUPFAM" id="SSF55811">
    <property type="entry name" value="Nudix"/>
    <property type="match status" value="1"/>
</dbReference>
<evidence type="ECO:0000313" key="8">
    <source>
        <dbReference type="Proteomes" id="UP001150259"/>
    </source>
</evidence>
<dbReference type="CDD" id="cd04697">
    <property type="entry name" value="NUDIX_Hydrolase"/>
    <property type="match status" value="1"/>
</dbReference>
<accession>A0ABT5GEV1</accession>
<comment type="cofactor">
    <cofactor evidence="1">
        <name>Mg(2+)</name>
        <dbReference type="ChEBI" id="CHEBI:18420"/>
    </cofactor>
</comment>
<dbReference type="InterPro" id="IPR015797">
    <property type="entry name" value="NUDIX_hydrolase-like_dom_sf"/>
</dbReference>
<dbReference type="RefSeq" id="WP_272461374.1">
    <property type="nucleotide sequence ID" value="NZ_JAPFQL010000018.1"/>
</dbReference>
<dbReference type="PANTHER" id="PTHR10885">
    <property type="entry name" value="ISOPENTENYL-DIPHOSPHATE DELTA-ISOMERASE"/>
    <property type="match status" value="1"/>
</dbReference>
<proteinExistence type="inferred from homology"/>
<dbReference type="PANTHER" id="PTHR10885:SF0">
    <property type="entry name" value="ISOPENTENYL-DIPHOSPHATE DELTA-ISOMERASE"/>
    <property type="match status" value="1"/>
</dbReference>
<evidence type="ECO:0000259" key="6">
    <source>
        <dbReference type="PROSITE" id="PS51462"/>
    </source>
</evidence>
<dbReference type="InterPro" id="IPR020084">
    <property type="entry name" value="NUDIX_hydrolase_CS"/>
</dbReference>
<evidence type="ECO:0000256" key="3">
    <source>
        <dbReference type="ARBA" id="ARBA00022723"/>
    </source>
</evidence>
<evidence type="ECO:0000256" key="1">
    <source>
        <dbReference type="ARBA" id="ARBA00001946"/>
    </source>
</evidence>
<evidence type="ECO:0000256" key="4">
    <source>
        <dbReference type="ARBA" id="ARBA00022801"/>
    </source>
</evidence>
<dbReference type="InterPro" id="IPR000086">
    <property type="entry name" value="NUDIX_hydrolase_dom"/>
</dbReference>
<comment type="similarity">
    <text evidence="2">Belongs to the Nudix hydrolase family.</text>
</comment>